<proteinExistence type="predicted"/>
<dbReference type="AlphaFoldDB" id="A0A1Q9EKY4"/>
<dbReference type="OrthoDB" id="417184at2759"/>
<evidence type="ECO:0000313" key="3">
    <source>
        <dbReference type="Proteomes" id="UP000186817"/>
    </source>
</evidence>
<sequence>MSSLEATEESFANQNRSSGSGAPDANPFEGGDQDGFVSLPVAYRYKLDGVRTRRYADGHSVQNLGTAWQAVALADTIDLDIENCCFTLLLQVLEKVEPQHESWPSVKETLRLCATQRKHVIENKLKLTLPEGKFERRFASRHTREQCLHTGAAASISFLSLGGCDIVERYGLAFFGATEGLLQELHLCDPRGQKVLLHLATDGNPHCVAMETLPGQEVCVTDVTVNYTFSLQHLSSMLSDATDRKYIILFYVNQKPDKFDNDAEDEEYRLLLETLAGGNENDYSGGADEEEGDVLVRDLIDDGFDGEQQQEDGDDESITHVGDELLALMKKEVTTFLRGPAEHIAKQGCQACPFCPFRQWPKGRVSRLVDHVRKYHSERKQFVASGTKQLKLVISLHDFDQTAGHPRANCLSRRAAMLRRTVDPPLQSNITVYAMHGRLVARFPADSASFLPRHPNHWWPLIEDVFKSHKVCDLAKQLLDETMRHQAFQVISLDATLRCCLPVLGQAHPRARKEDKEQAVFTGDNALTRVLTCRGRTNAVLALQALGQIQFMSVDNPSFKYLQEAGLVGKADLSLQTARAEPQRSRSVWSNSGIANCSTLLQAAEVGRPSYGRLLALAIPEWPVKRAREVQEPSYPPPNWAPKPKEDTPKPLGDSSDLNGGDATSVDGEGQRTEATSQYVADALAACVGESCEAAGPGVIVRRRRPPAASAPAHVEVSWLPQAEALWTSFRVALLALLQAWHSRLAKWAETLSAASFSGALPSDWFGRQLVQVLSLRSNTETQLHCHIGLAIARLQGLDKPAERDLNAIDPRERLTGLGICRGQAEEVSAAYLEGSIQTKMTTASANVFLMRAMQKSSSRVVDCTVELEAGTIWYRYCGTAQEASGREGEKDGWMYGWMSAPQVYAEDPLEPGEVDRVRQTRNEKLPRLPGDLMGYDIAHRSPAGQLAEMCEQIGAGTGAK</sequence>
<feature type="region of interest" description="Disordered" evidence="1">
    <location>
        <begin position="629"/>
        <end position="675"/>
    </location>
</feature>
<feature type="compositionally biased region" description="Polar residues" evidence="1">
    <location>
        <begin position="1"/>
        <end position="20"/>
    </location>
</feature>
<evidence type="ECO:0000313" key="2">
    <source>
        <dbReference type="EMBL" id="OLQ08113.1"/>
    </source>
</evidence>
<gene>
    <name evidence="2" type="ORF">AK812_SmicGene8431</name>
</gene>
<comment type="caution">
    <text evidence="2">The sequence shown here is derived from an EMBL/GenBank/DDBJ whole genome shotgun (WGS) entry which is preliminary data.</text>
</comment>
<name>A0A1Q9EKY4_SYMMI</name>
<feature type="region of interest" description="Disordered" evidence="1">
    <location>
        <begin position="1"/>
        <end position="33"/>
    </location>
</feature>
<keyword evidence="3" id="KW-1185">Reference proteome</keyword>
<accession>A0A1Q9EKY4</accession>
<protein>
    <submittedName>
        <fullName evidence="2">Uncharacterized protein</fullName>
    </submittedName>
</protein>
<reference evidence="2 3" key="1">
    <citation type="submission" date="2016-02" db="EMBL/GenBank/DDBJ databases">
        <title>Genome analysis of coral dinoflagellate symbionts highlights evolutionary adaptations to a symbiotic lifestyle.</title>
        <authorList>
            <person name="Aranda M."/>
            <person name="Li Y."/>
            <person name="Liew Y.J."/>
            <person name="Baumgarten S."/>
            <person name="Simakov O."/>
            <person name="Wilson M."/>
            <person name="Piel J."/>
            <person name="Ashoor H."/>
            <person name="Bougouffa S."/>
            <person name="Bajic V.B."/>
            <person name="Ryu T."/>
            <person name="Ravasi T."/>
            <person name="Bayer T."/>
            <person name="Micklem G."/>
            <person name="Kim H."/>
            <person name="Bhak J."/>
            <person name="Lajeunesse T.C."/>
            <person name="Voolstra C.R."/>
        </authorList>
    </citation>
    <scope>NUCLEOTIDE SEQUENCE [LARGE SCALE GENOMIC DNA]</scope>
    <source>
        <strain evidence="2 3">CCMP2467</strain>
    </source>
</reference>
<dbReference type="EMBL" id="LSRX01000124">
    <property type="protein sequence ID" value="OLQ08113.1"/>
    <property type="molecule type" value="Genomic_DNA"/>
</dbReference>
<dbReference type="Proteomes" id="UP000186817">
    <property type="component" value="Unassembled WGS sequence"/>
</dbReference>
<evidence type="ECO:0000256" key="1">
    <source>
        <dbReference type="SAM" id="MobiDB-lite"/>
    </source>
</evidence>
<organism evidence="2 3">
    <name type="scientific">Symbiodinium microadriaticum</name>
    <name type="common">Dinoflagellate</name>
    <name type="synonym">Zooxanthella microadriatica</name>
    <dbReference type="NCBI Taxonomy" id="2951"/>
    <lineage>
        <taxon>Eukaryota</taxon>
        <taxon>Sar</taxon>
        <taxon>Alveolata</taxon>
        <taxon>Dinophyceae</taxon>
        <taxon>Suessiales</taxon>
        <taxon>Symbiodiniaceae</taxon>
        <taxon>Symbiodinium</taxon>
    </lineage>
</organism>